<dbReference type="SUPFAM" id="SSF88659">
    <property type="entry name" value="Sigma3 and sigma4 domains of RNA polymerase sigma factors"/>
    <property type="match status" value="1"/>
</dbReference>
<dbReference type="InterPro" id="IPR013249">
    <property type="entry name" value="RNA_pol_sigma70_r4_t2"/>
</dbReference>
<comment type="caution">
    <text evidence="8">The sequence shown here is derived from an EMBL/GenBank/DDBJ whole genome shotgun (WGS) entry which is preliminary data.</text>
</comment>
<keyword evidence="2" id="KW-0805">Transcription regulation</keyword>
<name>A0A5C5ZYV2_9BACT</name>
<dbReference type="Gene3D" id="1.10.10.10">
    <property type="entry name" value="Winged helix-like DNA-binding domain superfamily/Winged helix DNA-binding domain"/>
    <property type="match status" value="1"/>
</dbReference>
<dbReference type="InterPro" id="IPR036388">
    <property type="entry name" value="WH-like_DNA-bd_sf"/>
</dbReference>
<feature type="domain" description="RNA polymerase sigma-70 region 2" evidence="6">
    <location>
        <begin position="29"/>
        <end position="94"/>
    </location>
</feature>
<evidence type="ECO:0000256" key="2">
    <source>
        <dbReference type="ARBA" id="ARBA00023015"/>
    </source>
</evidence>
<accession>A0A5C5ZYV2</accession>
<keyword evidence="3" id="KW-0731">Sigma factor</keyword>
<dbReference type="EMBL" id="SJPN01000010">
    <property type="protein sequence ID" value="TWT92794.1"/>
    <property type="molecule type" value="Genomic_DNA"/>
</dbReference>
<keyword evidence="4" id="KW-0238">DNA-binding</keyword>
<dbReference type="InterPro" id="IPR013325">
    <property type="entry name" value="RNA_pol_sigma_r2"/>
</dbReference>
<dbReference type="PANTHER" id="PTHR43133">
    <property type="entry name" value="RNA POLYMERASE ECF-TYPE SIGMA FACTO"/>
    <property type="match status" value="1"/>
</dbReference>
<dbReference type="NCBIfam" id="TIGR02937">
    <property type="entry name" value="sigma70-ECF"/>
    <property type="match status" value="1"/>
</dbReference>
<keyword evidence="9" id="KW-1185">Reference proteome</keyword>
<dbReference type="Proteomes" id="UP000320176">
    <property type="component" value="Unassembled WGS sequence"/>
</dbReference>
<dbReference type="InterPro" id="IPR007627">
    <property type="entry name" value="RNA_pol_sigma70_r2"/>
</dbReference>
<keyword evidence="5" id="KW-0804">Transcription</keyword>
<dbReference type="GO" id="GO:0016987">
    <property type="term" value="F:sigma factor activity"/>
    <property type="evidence" value="ECO:0007669"/>
    <property type="project" value="UniProtKB-KW"/>
</dbReference>
<protein>
    <submittedName>
        <fullName evidence="8">ECF RNA polymerase sigma factor SigW</fullName>
    </submittedName>
</protein>
<evidence type="ECO:0000256" key="3">
    <source>
        <dbReference type="ARBA" id="ARBA00023082"/>
    </source>
</evidence>
<dbReference type="InterPro" id="IPR039425">
    <property type="entry name" value="RNA_pol_sigma-70-like"/>
</dbReference>
<gene>
    <name evidence="8" type="primary">sigW_14</name>
    <name evidence="8" type="ORF">Pla52n_61590</name>
</gene>
<dbReference type="Gene3D" id="1.10.1740.10">
    <property type="match status" value="1"/>
</dbReference>
<dbReference type="InterPro" id="IPR014284">
    <property type="entry name" value="RNA_pol_sigma-70_dom"/>
</dbReference>
<dbReference type="PANTHER" id="PTHR43133:SF8">
    <property type="entry name" value="RNA POLYMERASE SIGMA FACTOR HI_1459-RELATED"/>
    <property type="match status" value="1"/>
</dbReference>
<feature type="domain" description="RNA polymerase sigma factor 70 region 4 type 2" evidence="7">
    <location>
        <begin position="127"/>
        <end position="180"/>
    </location>
</feature>
<dbReference type="GO" id="GO:0006352">
    <property type="term" value="P:DNA-templated transcription initiation"/>
    <property type="evidence" value="ECO:0007669"/>
    <property type="project" value="InterPro"/>
</dbReference>
<dbReference type="SUPFAM" id="SSF88946">
    <property type="entry name" value="Sigma2 domain of RNA polymerase sigma factors"/>
    <property type="match status" value="1"/>
</dbReference>
<dbReference type="Pfam" id="PF08281">
    <property type="entry name" value="Sigma70_r4_2"/>
    <property type="match status" value="1"/>
</dbReference>
<dbReference type="OrthoDB" id="9785675at2"/>
<reference evidence="8 9" key="1">
    <citation type="submission" date="2019-02" db="EMBL/GenBank/DDBJ databases">
        <title>Deep-cultivation of Planctomycetes and their phenomic and genomic characterization uncovers novel biology.</title>
        <authorList>
            <person name="Wiegand S."/>
            <person name="Jogler M."/>
            <person name="Boedeker C."/>
            <person name="Pinto D."/>
            <person name="Vollmers J."/>
            <person name="Rivas-Marin E."/>
            <person name="Kohn T."/>
            <person name="Peeters S.H."/>
            <person name="Heuer A."/>
            <person name="Rast P."/>
            <person name="Oberbeckmann S."/>
            <person name="Bunk B."/>
            <person name="Jeske O."/>
            <person name="Meyerdierks A."/>
            <person name="Storesund J.E."/>
            <person name="Kallscheuer N."/>
            <person name="Luecker S."/>
            <person name="Lage O.M."/>
            <person name="Pohl T."/>
            <person name="Merkel B.J."/>
            <person name="Hornburger P."/>
            <person name="Mueller R.-W."/>
            <person name="Bruemmer F."/>
            <person name="Labrenz M."/>
            <person name="Spormann A.M."/>
            <person name="Op Den Camp H."/>
            <person name="Overmann J."/>
            <person name="Amann R."/>
            <person name="Jetten M.S.M."/>
            <person name="Mascher T."/>
            <person name="Medema M.H."/>
            <person name="Devos D.P."/>
            <person name="Kaster A.-K."/>
            <person name="Ovreas L."/>
            <person name="Rohde M."/>
            <person name="Galperin M.Y."/>
            <person name="Jogler C."/>
        </authorList>
    </citation>
    <scope>NUCLEOTIDE SEQUENCE [LARGE SCALE GENOMIC DNA]</scope>
    <source>
        <strain evidence="8 9">Pla52n</strain>
    </source>
</reference>
<evidence type="ECO:0000256" key="1">
    <source>
        <dbReference type="ARBA" id="ARBA00010641"/>
    </source>
</evidence>
<sequence length="194" mass="22354">MPPPDEHLSDEHLVDRWRQHNDQSAIAELAERYLERFYATARAMTLRCTQAEDVAQETMLKIVRSIGSFDSRKSFRTWSYTILLNTVRSHQRRSSIRSQRTDASVDVGQIAIHQHTLETQLVENETRQKIQQELANLSDKQRTAIVLTLMDGLAAAAVAEMENCSVDAIYQRVAEARKTLRNAPSLKQFWQDDR</sequence>
<dbReference type="Pfam" id="PF04542">
    <property type="entry name" value="Sigma70_r2"/>
    <property type="match status" value="1"/>
</dbReference>
<proteinExistence type="inferred from homology"/>
<dbReference type="RefSeq" id="WP_146523082.1">
    <property type="nucleotide sequence ID" value="NZ_CP151726.1"/>
</dbReference>
<evidence type="ECO:0000313" key="9">
    <source>
        <dbReference type="Proteomes" id="UP000320176"/>
    </source>
</evidence>
<comment type="similarity">
    <text evidence="1">Belongs to the sigma-70 factor family. ECF subfamily.</text>
</comment>
<evidence type="ECO:0000259" key="7">
    <source>
        <dbReference type="Pfam" id="PF08281"/>
    </source>
</evidence>
<evidence type="ECO:0000313" key="8">
    <source>
        <dbReference type="EMBL" id="TWT92794.1"/>
    </source>
</evidence>
<evidence type="ECO:0000256" key="5">
    <source>
        <dbReference type="ARBA" id="ARBA00023163"/>
    </source>
</evidence>
<evidence type="ECO:0000259" key="6">
    <source>
        <dbReference type="Pfam" id="PF04542"/>
    </source>
</evidence>
<dbReference type="GO" id="GO:0003677">
    <property type="term" value="F:DNA binding"/>
    <property type="evidence" value="ECO:0007669"/>
    <property type="project" value="UniProtKB-KW"/>
</dbReference>
<evidence type="ECO:0000256" key="4">
    <source>
        <dbReference type="ARBA" id="ARBA00023125"/>
    </source>
</evidence>
<organism evidence="8 9">
    <name type="scientific">Stieleria varia</name>
    <dbReference type="NCBI Taxonomy" id="2528005"/>
    <lineage>
        <taxon>Bacteria</taxon>
        <taxon>Pseudomonadati</taxon>
        <taxon>Planctomycetota</taxon>
        <taxon>Planctomycetia</taxon>
        <taxon>Pirellulales</taxon>
        <taxon>Pirellulaceae</taxon>
        <taxon>Stieleria</taxon>
    </lineage>
</organism>
<dbReference type="AlphaFoldDB" id="A0A5C5ZYV2"/>
<dbReference type="InterPro" id="IPR013324">
    <property type="entry name" value="RNA_pol_sigma_r3/r4-like"/>
</dbReference>